<gene>
    <name evidence="1" type="ORF">HPB50_024851</name>
</gene>
<evidence type="ECO:0000313" key="2">
    <source>
        <dbReference type="Proteomes" id="UP000821845"/>
    </source>
</evidence>
<organism evidence="1 2">
    <name type="scientific">Hyalomma asiaticum</name>
    <name type="common">Tick</name>
    <dbReference type="NCBI Taxonomy" id="266040"/>
    <lineage>
        <taxon>Eukaryota</taxon>
        <taxon>Metazoa</taxon>
        <taxon>Ecdysozoa</taxon>
        <taxon>Arthropoda</taxon>
        <taxon>Chelicerata</taxon>
        <taxon>Arachnida</taxon>
        <taxon>Acari</taxon>
        <taxon>Parasitiformes</taxon>
        <taxon>Ixodida</taxon>
        <taxon>Ixodoidea</taxon>
        <taxon>Ixodidae</taxon>
        <taxon>Hyalomminae</taxon>
        <taxon>Hyalomma</taxon>
    </lineage>
</organism>
<proteinExistence type="predicted"/>
<dbReference type="EMBL" id="CM023485">
    <property type="protein sequence ID" value="KAH6931507.1"/>
    <property type="molecule type" value="Genomic_DNA"/>
</dbReference>
<comment type="caution">
    <text evidence="1">The sequence shown here is derived from an EMBL/GenBank/DDBJ whole genome shotgun (WGS) entry which is preliminary data.</text>
</comment>
<name>A0ACB7SEC7_HYAAI</name>
<accession>A0ACB7SEC7</accession>
<keyword evidence="2" id="KW-1185">Reference proteome</keyword>
<protein>
    <submittedName>
        <fullName evidence="1">Uncharacterized protein</fullName>
    </submittedName>
</protein>
<sequence>MFQKTDLEYSEFNAQDVGDGGRGLIKVVGRPLPPTGVTTTVHPCHAPCYDGFGGGSVPLGQGREGEELVSINVPSKERERGKTAPQRPIATAAALLRSAEPRGALEKKLPRAASAHGARASLAAKRVDTVRAEPGPTCWRKRRQSPSVAQRGILLSFHRHPRARLTSSGGRRRAWPNRDWKVPGGFRGEEEQRQQPRLEGAATLLRSEDNRSPPVRNVHSGHAIATRVWHR</sequence>
<dbReference type="Proteomes" id="UP000821845">
    <property type="component" value="Chromosome 5"/>
</dbReference>
<reference evidence="1" key="1">
    <citation type="submission" date="2020-05" db="EMBL/GenBank/DDBJ databases">
        <title>Large-scale comparative analyses of tick genomes elucidate their genetic diversity and vector capacities.</title>
        <authorList>
            <person name="Jia N."/>
            <person name="Wang J."/>
            <person name="Shi W."/>
            <person name="Du L."/>
            <person name="Sun Y."/>
            <person name="Zhan W."/>
            <person name="Jiang J."/>
            <person name="Wang Q."/>
            <person name="Zhang B."/>
            <person name="Ji P."/>
            <person name="Sakyi L.B."/>
            <person name="Cui X."/>
            <person name="Yuan T."/>
            <person name="Jiang B."/>
            <person name="Yang W."/>
            <person name="Lam T.T.-Y."/>
            <person name="Chang Q."/>
            <person name="Ding S."/>
            <person name="Wang X."/>
            <person name="Zhu J."/>
            <person name="Ruan X."/>
            <person name="Zhao L."/>
            <person name="Wei J."/>
            <person name="Que T."/>
            <person name="Du C."/>
            <person name="Cheng J."/>
            <person name="Dai P."/>
            <person name="Han X."/>
            <person name="Huang E."/>
            <person name="Gao Y."/>
            <person name="Liu J."/>
            <person name="Shao H."/>
            <person name="Ye R."/>
            <person name="Li L."/>
            <person name="Wei W."/>
            <person name="Wang X."/>
            <person name="Wang C."/>
            <person name="Yang T."/>
            <person name="Huo Q."/>
            <person name="Li W."/>
            <person name="Guo W."/>
            <person name="Chen H."/>
            <person name="Zhou L."/>
            <person name="Ni X."/>
            <person name="Tian J."/>
            <person name="Zhou Y."/>
            <person name="Sheng Y."/>
            <person name="Liu T."/>
            <person name="Pan Y."/>
            <person name="Xia L."/>
            <person name="Li J."/>
            <person name="Zhao F."/>
            <person name="Cao W."/>
        </authorList>
    </citation>
    <scope>NUCLEOTIDE SEQUENCE</scope>
    <source>
        <strain evidence="1">Hyas-2018</strain>
    </source>
</reference>
<evidence type="ECO:0000313" key="1">
    <source>
        <dbReference type="EMBL" id="KAH6931507.1"/>
    </source>
</evidence>